<dbReference type="EMBL" id="CP013290">
    <property type="protein sequence ID" value="APH01994.1"/>
    <property type="molecule type" value="Genomic_DNA"/>
</dbReference>
<sequence>MRVYVPMLLPELADVATPGRLPERTPFAVTDAVRALDPTADEEDLEFEAMCQALDAARDLGAGRRVVAAADVPDAPGTGDDGRLDAAVVVAVADVVSFHVEEDAGGVGSGYDDLLWYDVTELPDLAEG</sequence>
<evidence type="ECO:0000313" key="2">
    <source>
        <dbReference type="EMBL" id="QOK21925.1"/>
    </source>
</evidence>
<name>A0A1L3MIK7_9MICO</name>
<accession>A0A1L3MIK7</accession>
<gene>
    <name evidence="1" type="ORF">ASJ30_11035</name>
    <name evidence="2" type="ORF">IGS73_12480</name>
</gene>
<reference evidence="1 3" key="1">
    <citation type="submission" date="2015-11" db="EMBL/GenBank/DDBJ databases">
        <authorList>
            <person name="Zhang Y."/>
            <person name="Guo Z."/>
        </authorList>
    </citation>
    <scope>NUCLEOTIDE SEQUENCE [LARGE SCALE GENOMIC DNA]</scope>
    <source>
        <strain evidence="1 3">YFY001</strain>
    </source>
</reference>
<dbReference type="RefSeq" id="WP_072625146.1">
    <property type="nucleotide sequence ID" value="NZ_CBDRLL010000002.1"/>
</dbReference>
<reference evidence="2 4" key="2">
    <citation type="submission" date="2020-10" db="EMBL/GenBank/DDBJ databases">
        <title>Janibacter indicus TT2 genome sequence.</title>
        <authorList>
            <person name="Lee K."/>
            <person name="Ganzorig M."/>
        </authorList>
    </citation>
    <scope>NUCLEOTIDE SEQUENCE [LARGE SCALE GENOMIC DNA]</scope>
    <source>
        <strain evidence="2 4">TT2</strain>
    </source>
</reference>
<dbReference type="Pfam" id="PF21853">
    <property type="entry name" value="DUF6912"/>
    <property type="match status" value="1"/>
</dbReference>
<evidence type="ECO:0000313" key="3">
    <source>
        <dbReference type="Proteomes" id="UP000182938"/>
    </source>
</evidence>
<dbReference type="EMBL" id="CP062789">
    <property type="protein sequence ID" value="QOK21925.1"/>
    <property type="molecule type" value="Genomic_DNA"/>
</dbReference>
<keyword evidence="3" id="KW-1185">Reference proteome</keyword>
<proteinExistence type="predicted"/>
<organism evidence="1 3">
    <name type="scientific">Janibacter indicus</name>
    <dbReference type="NCBI Taxonomy" id="857417"/>
    <lineage>
        <taxon>Bacteria</taxon>
        <taxon>Bacillati</taxon>
        <taxon>Actinomycetota</taxon>
        <taxon>Actinomycetes</taxon>
        <taxon>Micrococcales</taxon>
        <taxon>Intrasporangiaceae</taxon>
        <taxon>Janibacter</taxon>
    </lineage>
</organism>
<dbReference type="KEGG" id="jte:ASJ30_11035"/>
<dbReference type="Proteomes" id="UP000182938">
    <property type="component" value="Chromosome"/>
</dbReference>
<dbReference type="AlphaFoldDB" id="A0A1L3MIK7"/>
<evidence type="ECO:0000313" key="1">
    <source>
        <dbReference type="EMBL" id="APH01994.1"/>
    </source>
</evidence>
<evidence type="ECO:0000313" key="4">
    <source>
        <dbReference type="Proteomes" id="UP000593998"/>
    </source>
</evidence>
<protein>
    <submittedName>
        <fullName evidence="1">Uncharacterized protein</fullName>
    </submittedName>
</protein>
<dbReference type="Proteomes" id="UP000593998">
    <property type="component" value="Chromosome"/>
</dbReference>
<dbReference type="InterPro" id="IPR054206">
    <property type="entry name" value="DUF6912"/>
</dbReference>